<feature type="region of interest" description="Disordered" evidence="2">
    <location>
        <begin position="45"/>
        <end position="69"/>
    </location>
</feature>
<dbReference type="Pfam" id="PF03683">
    <property type="entry name" value="UPF0175"/>
    <property type="match status" value="1"/>
</dbReference>
<sequence>MRKNPEYKIEIAIERYKDEAVSLEKAADIASVSVEEMKETLRSRGVALKGPEHKGEIDDDAERARRALR</sequence>
<comment type="similarity">
    <text evidence="1">Belongs to the UPF0175 family.</text>
</comment>
<evidence type="ECO:0000256" key="1">
    <source>
        <dbReference type="ARBA" id="ARBA00005651"/>
    </source>
</evidence>
<dbReference type="RefSeq" id="WP_259192452.1">
    <property type="nucleotide sequence ID" value="NZ_JANTZB010000012.1"/>
</dbReference>
<accession>A0A9X2QEU7</accession>
<evidence type="ECO:0000313" key="4">
    <source>
        <dbReference type="Proteomes" id="UP001155057"/>
    </source>
</evidence>
<dbReference type="InterPro" id="IPR005368">
    <property type="entry name" value="UPF0175"/>
</dbReference>
<dbReference type="PANTHER" id="PTHR37525:SF1">
    <property type="entry name" value="UPF0175 PROTEIN SSL1255"/>
    <property type="match status" value="1"/>
</dbReference>
<evidence type="ECO:0000256" key="2">
    <source>
        <dbReference type="SAM" id="MobiDB-lite"/>
    </source>
</evidence>
<dbReference type="Proteomes" id="UP001155057">
    <property type="component" value="Unassembled WGS sequence"/>
</dbReference>
<protein>
    <submittedName>
        <fullName evidence="3">HTH domain antitoxin</fullName>
    </submittedName>
</protein>
<dbReference type="AlphaFoldDB" id="A0A9X2QEU7"/>
<feature type="compositionally biased region" description="Basic and acidic residues" evidence="2">
    <location>
        <begin position="50"/>
        <end position="69"/>
    </location>
</feature>
<dbReference type="EMBL" id="JANUAE010000019">
    <property type="protein sequence ID" value="MCS3711862.1"/>
    <property type="molecule type" value="Genomic_DNA"/>
</dbReference>
<gene>
    <name evidence="3" type="ORF">GGP61_003497</name>
</gene>
<comment type="caution">
    <text evidence="3">The sequence shown here is derived from an EMBL/GenBank/DDBJ whole genome shotgun (WGS) entry which is preliminary data.</text>
</comment>
<dbReference type="PANTHER" id="PTHR37525">
    <property type="entry name" value="UPF0175 PROTEIN SSL1255"/>
    <property type="match status" value="1"/>
</dbReference>
<proteinExistence type="inferred from homology"/>
<name>A0A9X2QEU7_9BACT</name>
<organism evidence="3 4">
    <name type="scientific">Salinibacter ruber</name>
    <dbReference type="NCBI Taxonomy" id="146919"/>
    <lineage>
        <taxon>Bacteria</taxon>
        <taxon>Pseudomonadati</taxon>
        <taxon>Rhodothermota</taxon>
        <taxon>Rhodothermia</taxon>
        <taxon>Rhodothermales</taxon>
        <taxon>Salinibacteraceae</taxon>
        <taxon>Salinibacter</taxon>
    </lineage>
</organism>
<dbReference type="InterPro" id="IPR052264">
    <property type="entry name" value="UPF0175_domain"/>
</dbReference>
<evidence type="ECO:0000313" key="3">
    <source>
        <dbReference type="EMBL" id="MCS3711862.1"/>
    </source>
</evidence>
<reference evidence="3" key="1">
    <citation type="submission" date="2022-08" db="EMBL/GenBank/DDBJ databases">
        <title>Genomic Encyclopedia of Type Strains, Phase V (KMG-V): Genome sequencing to study the core and pangenomes of soil and plant-associated prokaryotes.</title>
        <authorList>
            <person name="Whitman W."/>
        </authorList>
    </citation>
    <scope>NUCLEOTIDE SEQUENCE</scope>
    <source>
        <strain evidence="3">SP3049</strain>
    </source>
</reference>